<dbReference type="RefSeq" id="XP_029655152.1">
    <property type="nucleotide sequence ID" value="XM_029799292.1"/>
</dbReference>
<sequence length="239" mass="27898">MNINPKKSWHVRNKHNVAIVREDEAKALAEKMEEQRKIDLADSEYRLRLLRSRAAKDPSIVTENAKIVKKTELTEHVNFFMDEEKGLKASYLKNAETEQEKKDSQEDWEKKIGYLNYLGVLNRDNPDLSVPWYLESARLRKSEDSLEDSGIESDRKRKSYYDPLNDVKRATSKDQSIVRKDDSIKKQEQSRKSIDTLRNERHNSINSISENIDMKRSILQKTIVSFQNLKSNEGMAIPN</sequence>
<dbReference type="Proteomes" id="UP000515154">
    <property type="component" value="Unplaced"/>
</dbReference>
<dbReference type="InterPro" id="IPR019339">
    <property type="entry name" value="CIR_N_dom"/>
</dbReference>
<feature type="region of interest" description="Disordered" evidence="1">
    <location>
        <begin position="171"/>
        <end position="199"/>
    </location>
</feature>
<protein>
    <submittedName>
        <fullName evidence="4">Leukocyte receptor cluster member 1 homolog</fullName>
    </submittedName>
</protein>
<evidence type="ECO:0000313" key="3">
    <source>
        <dbReference type="Proteomes" id="UP000515154"/>
    </source>
</evidence>
<evidence type="ECO:0000259" key="2">
    <source>
        <dbReference type="SMART" id="SM01083"/>
    </source>
</evidence>
<dbReference type="KEGG" id="osn:115228806"/>
<dbReference type="PANTHER" id="PTHR22093">
    <property type="entry name" value="LEUKOCYTE RECEPTOR CLUSTER LRC MEMBER 1"/>
    <property type="match status" value="1"/>
</dbReference>
<evidence type="ECO:0000313" key="4">
    <source>
        <dbReference type="RefSeq" id="XP_029655152.1"/>
    </source>
</evidence>
<keyword evidence="4" id="KW-0675">Receptor</keyword>
<dbReference type="SMART" id="SM01083">
    <property type="entry name" value="Cir_N"/>
    <property type="match status" value="1"/>
</dbReference>
<dbReference type="PANTHER" id="PTHR22093:SF0">
    <property type="entry name" value="LEUKOCYTE RECEPTOR CLUSTER MEMBER 1"/>
    <property type="match status" value="1"/>
</dbReference>
<gene>
    <name evidence="4" type="primary">LOC115228806</name>
</gene>
<feature type="domain" description="CBF1-interacting co-repressor CIR N-terminal" evidence="2">
    <location>
        <begin position="8"/>
        <end position="44"/>
    </location>
</feature>
<proteinExistence type="predicted"/>
<dbReference type="InterPro" id="IPR039875">
    <property type="entry name" value="LENG1-like"/>
</dbReference>
<reference evidence="4" key="1">
    <citation type="submission" date="2025-08" db="UniProtKB">
        <authorList>
            <consortium name="RefSeq"/>
        </authorList>
    </citation>
    <scope>IDENTIFICATION</scope>
</reference>
<dbReference type="Pfam" id="PF10197">
    <property type="entry name" value="Cir_N"/>
    <property type="match status" value="1"/>
</dbReference>
<keyword evidence="3" id="KW-1185">Reference proteome</keyword>
<organism evidence="3 4">
    <name type="scientific">Octopus sinensis</name>
    <name type="common">East Asian common octopus</name>
    <dbReference type="NCBI Taxonomy" id="2607531"/>
    <lineage>
        <taxon>Eukaryota</taxon>
        <taxon>Metazoa</taxon>
        <taxon>Spiralia</taxon>
        <taxon>Lophotrochozoa</taxon>
        <taxon>Mollusca</taxon>
        <taxon>Cephalopoda</taxon>
        <taxon>Coleoidea</taxon>
        <taxon>Octopodiformes</taxon>
        <taxon>Octopoda</taxon>
        <taxon>Incirrata</taxon>
        <taxon>Octopodidae</taxon>
        <taxon>Octopus</taxon>
    </lineage>
</organism>
<evidence type="ECO:0000256" key="1">
    <source>
        <dbReference type="SAM" id="MobiDB-lite"/>
    </source>
</evidence>
<name>A0A6P7U0U2_9MOLL</name>
<accession>A0A6P7U0U2</accession>
<dbReference type="AlphaFoldDB" id="A0A6P7U0U2"/>